<accession>A0A3P9I403</accession>
<dbReference type="InterPro" id="IPR013649">
    <property type="entry name" value="Integrin_alpha_Ig-like_1"/>
</dbReference>
<dbReference type="Gene3D" id="1.20.5.930">
    <property type="entry name" value="Bicelle-embedded integrin alpha(iib) transmembrane segment"/>
    <property type="match status" value="1"/>
</dbReference>
<dbReference type="GO" id="GO:0008305">
    <property type="term" value="C:integrin complex"/>
    <property type="evidence" value="ECO:0007669"/>
    <property type="project" value="InterPro"/>
</dbReference>
<feature type="chain" id="PRO_5017844912" evidence="13">
    <location>
        <begin position="21"/>
        <end position="1078"/>
    </location>
</feature>
<dbReference type="InterPro" id="IPR018184">
    <property type="entry name" value="Integrin_alpha_C_CS"/>
</dbReference>
<feature type="repeat" description="FG-GAP" evidence="12">
    <location>
        <begin position="358"/>
        <end position="415"/>
    </location>
</feature>
<keyword evidence="11" id="KW-0325">Glycoprotein</keyword>
<dbReference type="InterPro" id="IPR013519">
    <property type="entry name" value="Int_alpha_beta-p"/>
</dbReference>
<dbReference type="InterPro" id="IPR000413">
    <property type="entry name" value="Integrin_alpha"/>
</dbReference>
<evidence type="ECO:0000256" key="4">
    <source>
        <dbReference type="ARBA" id="ARBA00022729"/>
    </source>
</evidence>
<dbReference type="Gene3D" id="2.60.40.1460">
    <property type="entry name" value="Integrin domains. Chain A, domain 2"/>
    <property type="match status" value="1"/>
</dbReference>
<feature type="repeat" description="FG-GAP" evidence="12">
    <location>
        <begin position="419"/>
        <end position="478"/>
    </location>
</feature>
<dbReference type="Pfam" id="PF20806">
    <property type="entry name" value="Integrin_A_Ig_3"/>
    <property type="match status" value="1"/>
</dbReference>
<dbReference type="InterPro" id="IPR013517">
    <property type="entry name" value="FG-GAP"/>
</dbReference>
<dbReference type="GO" id="GO:0007155">
    <property type="term" value="P:cell adhesion"/>
    <property type="evidence" value="ECO:0007669"/>
    <property type="project" value="UniProtKB-KW"/>
</dbReference>
<dbReference type="SUPFAM" id="SSF69318">
    <property type="entry name" value="Integrin alpha N-terminal domain"/>
    <property type="match status" value="1"/>
</dbReference>
<dbReference type="InterPro" id="IPR048285">
    <property type="entry name" value="Integrin_alpha_Ig-like_2"/>
</dbReference>
<keyword evidence="10 13" id="KW-0675">Receptor</keyword>
<evidence type="ECO:0000256" key="2">
    <source>
        <dbReference type="ARBA" id="ARBA00008054"/>
    </source>
</evidence>
<dbReference type="Gene3D" id="2.130.10.130">
    <property type="entry name" value="Integrin alpha, N-terminal"/>
    <property type="match status" value="1"/>
</dbReference>
<feature type="domain" description="Integrin alpha first immunoglubulin-like" evidence="14">
    <location>
        <begin position="463"/>
        <end position="619"/>
    </location>
</feature>
<keyword evidence="8 13" id="KW-0401">Integrin</keyword>
<dbReference type="PANTHER" id="PTHR23220">
    <property type="entry name" value="INTEGRIN ALPHA"/>
    <property type="match status" value="1"/>
</dbReference>
<dbReference type="Gene3D" id="2.60.40.1530">
    <property type="entry name" value="ntegrin, alpha v. Chain A, domain 4"/>
    <property type="match status" value="1"/>
</dbReference>
<organism evidence="17 18">
    <name type="scientific">Oryzias latipes</name>
    <name type="common">Japanese rice fish</name>
    <name type="synonym">Japanese killifish</name>
    <dbReference type="NCBI Taxonomy" id="8090"/>
    <lineage>
        <taxon>Eukaryota</taxon>
        <taxon>Metazoa</taxon>
        <taxon>Chordata</taxon>
        <taxon>Craniata</taxon>
        <taxon>Vertebrata</taxon>
        <taxon>Euteleostomi</taxon>
        <taxon>Actinopterygii</taxon>
        <taxon>Neopterygii</taxon>
        <taxon>Teleostei</taxon>
        <taxon>Neoteleostei</taxon>
        <taxon>Acanthomorphata</taxon>
        <taxon>Ovalentaria</taxon>
        <taxon>Atherinomorphae</taxon>
        <taxon>Beloniformes</taxon>
        <taxon>Adrianichthyidae</taxon>
        <taxon>Oryziinae</taxon>
        <taxon>Oryzias</taxon>
    </lineage>
</organism>
<dbReference type="PROSITE" id="PS00242">
    <property type="entry name" value="INTEGRIN_ALPHA"/>
    <property type="match status" value="1"/>
</dbReference>
<evidence type="ECO:0000256" key="6">
    <source>
        <dbReference type="ARBA" id="ARBA00022889"/>
    </source>
</evidence>
<evidence type="ECO:0000256" key="8">
    <source>
        <dbReference type="ARBA" id="ARBA00023037"/>
    </source>
</evidence>
<proteinExistence type="inferred from homology"/>
<feature type="repeat" description="FG-GAP" evidence="12">
    <location>
        <begin position="296"/>
        <end position="357"/>
    </location>
</feature>
<dbReference type="PRINTS" id="PR01185">
    <property type="entry name" value="INTEGRINA"/>
</dbReference>
<evidence type="ECO:0000256" key="12">
    <source>
        <dbReference type="PROSITE-ProRule" id="PRU00803"/>
    </source>
</evidence>
<evidence type="ECO:0000256" key="7">
    <source>
        <dbReference type="ARBA" id="ARBA00022989"/>
    </source>
</evidence>
<dbReference type="SMART" id="SM00191">
    <property type="entry name" value="Int_alpha"/>
    <property type="match status" value="5"/>
</dbReference>
<name>A0A3P9I403_ORYLA</name>
<feature type="domain" description="Integrin alpha second immunoglobulin-like" evidence="15">
    <location>
        <begin position="621"/>
        <end position="767"/>
    </location>
</feature>
<evidence type="ECO:0000256" key="11">
    <source>
        <dbReference type="ARBA" id="ARBA00023180"/>
    </source>
</evidence>
<reference evidence="17" key="4">
    <citation type="submission" date="2025-09" db="UniProtKB">
        <authorList>
            <consortium name="Ensembl"/>
        </authorList>
    </citation>
    <scope>IDENTIFICATION</scope>
    <source>
        <strain evidence="17">HSOK</strain>
    </source>
</reference>
<dbReference type="GO" id="GO:0007229">
    <property type="term" value="P:integrin-mediated signaling pathway"/>
    <property type="evidence" value="ECO:0007669"/>
    <property type="project" value="UniProtKB-KW"/>
</dbReference>
<comment type="subcellular location">
    <subcellularLocation>
        <location evidence="1 13">Membrane</location>
        <topology evidence="1 13">Single-pass type I membrane protein</topology>
    </subcellularLocation>
</comment>
<dbReference type="Pfam" id="PF08441">
    <property type="entry name" value="Integrin_A_Ig_1"/>
    <property type="match status" value="1"/>
</dbReference>
<protein>
    <submittedName>
        <fullName evidence="17">Integrin subunit alpha 6</fullName>
    </submittedName>
</protein>
<evidence type="ECO:0000256" key="10">
    <source>
        <dbReference type="ARBA" id="ARBA00023170"/>
    </source>
</evidence>
<keyword evidence="4 13" id="KW-0732">Signal</keyword>
<dbReference type="Pfam" id="PF20805">
    <property type="entry name" value="Integrin_A_Ig_2"/>
    <property type="match status" value="1"/>
</dbReference>
<keyword evidence="7 13" id="KW-1133">Transmembrane helix</keyword>
<dbReference type="Gene3D" id="2.60.40.1510">
    <property type="entry name" value="ntegrin, alpha v. Chain A, domain 3"/>
    <property type="match status" value="1"/>
</dbReference>
<evidence type="ECO:0000256" key="3">
    <source>
        <dbReference type="ARBA" id="ARBA00022692"/>
    </source>
</evidence>
<evidence type="ECO:0000256" key="1">
    <source>
        <dbReference type="ARBA" id="ARBA00004479"/>
    </source>
</evidence>
<evidence type="ECO:0000313" key="17">
    <source>
        <dbReference type="Ensembl" id="ENSORLP00015014745.1"/>
    </source>
</evidence>
<dbReference type="Pfam" id="PF01839">
    <property type="entry name" value="FG-GAP"/>
    <property type="match status" value="2"/>
</dbReference>
<feature type="transmembrane region" description="Helical" evidence="13">
    <location>
        <begin position="1001"/>
        <end position="1023"/>
    </location>
</feature>
<evidence type="ECO:0000256" key="9">
    <source>
        <dbReference type="ARBA" id="ARBA00023136"/>
    </source>
</evidence>
<dbReference type="AlphaFoldDB" id="A0A3P9I403"/>
<dbReference type="PROSITE" id="PS51470">
    <property type="entry name" value="FG_GAP"/>
    <property type="match status" value="3"/>
</dbReference>
<evidence type="ECO:0000259" key="14">
    <source>
        <dbReference type="Pfam" id="PF08441"/>
    </source>
</evidence>
<evidence type="ECO:0000259" key="16">
    <source>
        <dbReference type="Pfam" id="PF20806"/>
    </source>
</evidence>
<dbReference type="Proteomes" id="UP000265200">
    <property type="component" value="Chromosome 21"/>
</dbReference>
<comment type="similarity">
    <text evidence="2 13">Belongs to the integrin alpha chain family.</text>
</comment>
<dbReference type="PANTHER" id="PTHR23220:SF9">
    <property type="entry name" value="INTEGRIN ALPHA-6"/>
    <property type="match status" value="1"/>
</dbReference>
<dbReference type="InterPro" id="IPR028994">
    <property type="entry name" value="Integrin_alpha_N"/>
</dbReference>
<dbReference type="SUPFAM" id="SSF69179">
    <property type="entry name" value="Integrin domains"/>
    <property type="match status" value="3"/>
</dbReference>
<dbReference type="InterPro" id="IPR048286">
    <property type="entry name" value="Integrin_alpha_Ig-like_3"/>
</dbReference>
<sequence length="1078" mass="119562">MLLQAQAALLLLHVLEPVLAFNLDPQNTLRKDGDPGTLFGLSLTFHQQLRPDHKVLLLIGAPKAKALGSQKSKVTGGLYKCEISMSNTCERVEFDNEEDPKRESKEDQWMGVTVQSQGPGGKIVTCAHRYERRTTVGHTNELHSIIGRCYVLSQDLTVDPNADEDGGNWNFCDGRDRSHEKFGYCQQGMAAAFVSHYLVFGAPGTFNWRGVVRMEHRNNTLIDMEIYDDGPYEVGDASLLDATLVPVPANSFLGFSVDSGRHILPGGVVTVVAGAPRANHSGAVVLLRKEDKGSLVGVHTFKGPRLASSFGYDVAVVDLNNDGWEDIVVGAPHFFMKDGDIGGAVYVYMNKEGRWERVTPLRLNGTKQSMFGLAVENIGDINLDSYKDIAVGAPLDDEGAGKVYIYLGSAHQIKTTPAQVLTGRANNIRFFGYSLAGKMDIDENFYPDLAVGSLADAVVIYRARPVIAINIDVKTSVREIDLKNRTCGNNICFVVNASFSYKTKPATYNSFLSLNYSIKADELQRKLGLTPRVFLSNESGFQSDGRVELQSQNEIKYVELKAIVKDNIKDKVRPIFIEVSADIIPAIEKTTKNGLPTLAPILDPFKPNTSVIQIVFVKEGCQDSYICYSNLKMNCSLHYKQSNEFVPLSKNKNNVAEFVLNYERKDLALLVNVTNSGGDYAYETKLAGSFPRGLEYSGVRMVKAATDNPVVCSVGQNSSQVDCELGNPLKRDSVITFYIILSTNNISVDTSEFEIDLQLKTTSNQNIPPLKVKSTLVFELPLSVSGEASPTQVSFGGVVTGESAMKTEEDVGSLINITVRIHYLTNLLWKSSVRAILHIKWPKLNKQGKYLLYLMNVSTNGQNGVRCYPETEINSLKLTHVKSSVSETNQKITKEEKKTSGRISSFFGRKNNVLSMESGIHWGHLQCTLLGIDGTTIELRTRLWNSTFLEEYASVKTSRLLVKASLELQTDVKNVILKSPNIEVTVAVSPESDVAQYVVQWWVILLAVLAGILILALMVFMLWKCGFFKRSQKDNSVPQYHAVRIRKESVEREDAKLKPDVTEKKQWMTSWMDSESYS</sequence>
<feature type="domain" description="Integrin alpha third immunoglobulin-like" evidence="16">
    <location>
        <begin position="782"/>
        <end position="990"/>
    </location>
</feature>
<keyword evidence="5" id="KW-0677">Repeat</keyword>
<feature type="signal peptide" evidence="13">
    <location>
        <begin position="1"/>
        <end position="20"/>
    </location>
</feature>
<reference key="1">
    <citation type="journal article" date="2007" name="Nature">
        <title>The medaka draft genome and insights into vertebrate genome evolution.</title>
        <authorList>
            <person name="Kasahara M."/>
            <person name="Naruse K."/>
            <person name="Sasaki S."/>
            <person name="Nakatani Y."/>
            <person name="Qu W."/>
            <person name="Ahsan B."/>
            <person name="Yamada T."/>
            <person name="Nagayasu Y."/>
            <person name="Doi K."/>
            <person name="Kasai Y."/>
            <person name="Jindo T."/>
            <person name="Kobayashi D."/>
            <person name="Shimada A."/>
            <person name="Toyoda A."/>
            <person name="Kuroki Y."/>
            <person name="Fujiyama A."/>
            <person name="Sasaki T."/>
            <person name="Shimizu A."/>
            <person name="Asakawa S."/>
            <person name="Shimizu N."/>
            <person name="Hashimoto S."/>
            <person name="Yang J."/>
            <person name="Lee Y."/>
            <person name="Matsushima K."/>
            <person name="Sugano S."/>
            <person name="Sakaizumi M."/>
            <person name="Narita T."/>
            <person name="Ohishi K."/>
            <person name="Haga S."/>
            <person name="Ohta F."/>
            <person name="Nomoto H."/>
            <person name="Nogata K."/>
            <person name="Morishita T."/>
            <person name="Endo T."/>
            <person name="Shin-I T."/>
            <person name="Takeda H."/>
            <person name="Morishita S."/>
            <person name="Kohara Y."/>
        </authorList>
    </citation>
    <scope>NUCLEOTIDE SEQUENCE [LARGE SCALE GENOMIC DNA]</scope>
    <source>
        <strain>Hd-rR</strain>
    </source>
</reference>
<reference evidence="17 18" key="2">
    <citation type="submission" date="2017-04" db="EMBL/GenBank/DDBJ databases">
        <title>CpG methylation of centromeres and impact of large insertions on vertebrate speciation.</title>
        <authorList>
            <person name="Ichikawa K."/>
            <person name="Yoshimura J."/>
            <person name="Morishita S."/>
        </authorList>
    </citation>
    <scope>NUCLEOTIDE SEQUENCE</scope>
    <source>
        <strain evidence="17 18">HSOK</strain>
    </source>
</reference>
<evidence type="ECO:0000313" key="18">
    <source>
        <dbReference type="Proteomes" id="UP000265200"/>
    </source>
</evidence>
<dbReference type="InterPro" id="IPR032695">
    <property type="entry name" value="Integrin_dom_sf"/>
</dbReference>
<evidence type="ECO:0000256" key="5">
    <source>
        <dbReference type="ARBA" id="ARBA00022737"/>
    </source>
</evidence>
<reference evidence="17" key="3">
    <citation type="submission" date="2025-08" db="UniProtKB">
        <authorList>
            <consortium name="Ensembl"/>
        </authorList>
    </citation>
    <scope>IDENTIFICATION</scope>
    <source>
        <strain evidence="17">HSOK</strain>
    </source>
</reference>
<keyword evidence="9 13" id="KW-0472">Membrane</keyword>
<dbReference type="Ensembl" id="ENSORLT00015022454.1">
    <property type="protein sequence ID" value="ENSORLP00015014745.1"/>
    <property type="gene ID" value="ENSORLG00015015667.1"/>
</dbReference>
<keyword evidence="3 13" id="KW-0812">Transmembrane</keyword>
<evidence type="ECO:0000259" key="15">
    <source>
        <dbReference type="Pfam" id="PF20805"/>
    </source>
</evidence>
<evidence type="ECO:0000256" key="13">
    <source>
        <dbReference type="RuleBase" id="RU003762"/>
    </source>
</evidence>
<keyword evidence="6 13" id="KW-0130">Cell adhesion</keyword>